<dbReference type="InterPro" id="IPR023753">
    <property type="entry name" value="FAD/NAD-binding_dom"/>
</dbReference>
<evidence type="ECO:0000256" key="8">
    <source>
        <dbReference type="ARBA" id="ARBA00047599"/>
    </source>
</evidence>
<evidence type="ECO:0000256" key="3">
    <source>
        <dbReference type="ARBA" id="ARBA00022630"/>
    </source>
</evidence>
<gene>
    <name evidence="11" type="ORF">BI364_02065</name>
</gene>
<evidence type="ECO:0000256" key="2">
    <source>
        <dbReference type="ARBA" id="ARBA00012637"/>
    </source>
</evidence>
<evidence type="ECO:0000256" key="4">
    <source>
        <dbReference type="ARBA" id="ARBA00022827"/>
    </source>
</evidence>
<dbReference type="Pfam" id="PF07992">
    <property type="entry name" value="Pyr_redox_2"/>
    <property type="match status" value="1"/>
</dbReference>
<evidence type="ECO:0000313" key="11">
    <source>
        <dbReference type="EMBL" id="AOU96953.1"/>
    </source>
</evidence>
<dbReference type="EC" id="1.6.5.9" evidence="2"/>
<reference evidence="12" key="1">
    <citation type="submission" date="2016-09" db="EMBL/GenBank/DDBJ databases">
        <title>Acidihalobacter prosperus F5.</title>
        <authorList>
            <person name="Khaleque H.N."/>
            <person name="Ramsay J.P."/>
            <person name="Kaksonen A.H."/>
            <person name="Boxall N.J."/>
            <person name="Watkin E.L.J."/>
        </authorList>
    </citation>
    <scope>NUCLEOTIDE SEQUENCE [LARGE SCALE GENOMIC DNA]</scope>
    <source>
        <strain evidence="12">F5</strain>
    </source>
</reference>
<comment type="catalytic activity">
    <reaction evidence="8">
        <text>a quinone + NADH + H(+) = a quinol + NAD(+)</text>
        <dbReference type="Rhea" id="RHEA:46160"/>
        <dbReference type="ChEBI" id="CHEBI:15378"/>
        <dbReference type="ChEBI" id="CHEBI:24646"/>
        <dbReference type="ChEBI" id="CHEBI:57540"/>
        <dbReference type="ChEBI" id="CHEBI:57945"/>
        <dbReference type="ChEBI" id="CHEBI:132124"/>
        <dbReference type="EC" id="1.6.5.9"/>
    </reaction>
</comment>
<evidence type="ECO:0000313" key="12">
    <source>
        <dbReference type="Proteomes" id="UP000095401"/>
    </source>
</evidence>
<feature type="domain" description="FAD/NAD(P)-binding" evidence="9">
    <location>
        <begin position="1"/>
        <end position="319"/>
    </location>
</feature>
<proteinExistence type="inferred from homology"/>
<dbReference type="Gene3D" id="3.50.50.100">
    <property type="match status" value="1"/>
</dbReference>
<feature type="domain" description="External alternative NADH-ubiquinone oxidoreductase-like C-terminal" evidence="10">
    <location>
        <begin position="345"/>
        <end position="403"/>
    </location>
</feature>
<name>A0A1D8IKF4_9GAMM</name>
<sequence>MVVGAGFGGLAAARGLRSTGIALTVIDRRNFHLFQPLLYQVATAGLNPADIAWPVRSILRNQRNATVLLGEVVEVDASSSVVRLQDNREIPFDWLILATGATHNYFGHDEWERIAPSLKTVEDATLIRRRVLEAFERAENRLTTDHDDDKTRQLMTFVIIGGGPTGVELAGAIAELAKKALTADFRNIDPRSARILLIEGSPSVLGQFSPSLSAFARRSLEKMGVEVQVDTHVTHCTEDCVTCGDLHIPAANIFWAAGVKASPAARWLNIAADPSGRVKVKDDFSVDGHPNIFVIGDSAAYVQDGKPIPGIAPAAKQAGAYVATHIASDVAGKALPKPFRFRNYGSLATIGRNAAVMDLGPLRLKGRLAWWLWGITHIFFLIGNRNRLLVAMQWFYNYLTFGRGARLIVGPDRPSARH</sequence>
<organism evidence="11 12">
    <name type="scientific">Acidihalobacter yilgarnensis</name>
    <dbReference type="NCBI Taxonomy" id="2819280"/>
    <lineage>
        <taxon>Bacteria</taxon>
        <taxon>Pseudomonadati</taxon>
        <taxon>Pseudomonadota</taxon>
        <taxon>Gammaproteobacteria</taxon>
        <taxon>Chromatiales</taxon>
        <taxon>Ectothiorhodospiraceae</taxon>
        <taxon>Acidihalobacter</taxon>
    </lineage>
</organism>
<keyword evidence="6" id="KW-0560">Oxidoreductase</keyword>
<dbReference type="AlphaFoldDB" id="A0A1D8IKF4"/>
<evidence type="ECO:0000256" key="6">
    <source>
        <dbReference type="ARBA" id="ARBA00023002"/>
    </source>
</evidence>
<dbReference type="Proteomes" id="UP000095401">
    <property type="component" value="Chromosome"/>
</dbReference>
<dbReference type="PANTHER" id="PTHR43706:SF47">
    <property type="entry name" value="EXTERNAL NADH-UBIQUINONE OXIDOREDUCTASE 1, MITOCHONDRIAL-RELATED"/>
    <property type="match status" value="1"/>
</dbReference>
<protein>
    <recommendedName>
        <fullName evidence="2">NADH:ubiquinone reductase (non-electrogenic)</fullName>
        <ecNumber evidence="2">1.6.5.9</ecNumber>
    </recommendedName>
</protein>
<keyword evidence="4" id="KW-0274">FAD</keyword>
<keyword evidence="7" id="KW-0520">NAD</keyword>
<dbReference type="EMBL" id="CP017415">
    <property type="protein sequence ID" value="AOU96953.1"/>
    <property type="molecule type" value="Genomic_DNA"/>
</dbReference>
<evidence type="ECO:0000256" key="7">
    <source>
        <dbReference type="ARBA" id="ARBA00023027"/>
    </source>
</evidence>
<evidence type="ECO:0000256" key="1">
    <source>
        <dbReference type="ARBA" id="ARBA00005272"/>
    </source>
</evidence>
<keyword evidence="12" id="KW-1185">Reference proteome</keyword>
<dbReference type="KEGG" id="aprs:BI364_02065"/>
<dbReference type="GO" id="GO:0050136">
    <property type="term" value="F:NADH dehydrogenase (quinone) (non-electrogenic) activity"/>
    <property type="evidence" value="ECO:0007669"/>
    <property type="project" value="UniProtKB-EC"/>
</dbReference>
<dbReference type="Pfam" id="PF22366">
    <property type="entry name" value="NDH2_C"/>
    <property type="match status" value="1"/>
</dbReference>
<keyword evidence="5" id="KW-0809">Transit peptide</keyword>
<keyword evidence="3" id="KW-0285">Flavoprotein</keyword>
<evidence type="ECO:0000259" key="9">
    <source>
        <dbReference type="Pfam" id="PF07992"/>
    </source>
</evidence>
<dbReference type="InterPro" id="IPR054585">
    <property type="entry name" value="NDH2-like_C"/>
</dbReference>
<evidence type="ECO:0000256" key="5">
    <source>
        <dbReference type="ARBA" id="ARBA00022946"/>
    </source>
</evidence>
<dbReference type="PANTHER" id="PTHR43706">
    <property type="entry name" value="NADH DEHYDROGENASE"/>
    <property type="match status" value="1"/>
</dbReference>
<accession>A0A1D8IKF4</accession>
<dbReference type="SUPFAM" id="SSF51905">
    <property type="entry name" value="FAD/NAD(P)-binding domain"/>
    <property type="match status" value="1"/>
</dbReference>
<dbReference type="InterPro" id="IPR036188">
    <property type="entry name" value="FAD/NAD-bd_sf"/>
</dbReference>
<dbReference type="PRINTS" id="PR00368">
    <property type="entry name" value="FADPNR"/>
</dbReference>
<comment type="similarity">
    <text evidence="1">Belongs to the NADH dehydrogenase family.</text>
</comment>
<evidence type="ECO:0000259" key="10">
    <source>
        <dbReference type="Pfam" id="PF22366"/>
    </source>
</evidence>
<dbReference type="InterPro" id="IPR045024">
    <property type="entry name" value="NDH-2"/>
</dbReference>